<dbReference type="GO" id="GO:0031982">
    <property type="term" value="C:vesicle"/>
    <property type="evidence" value="ECO:0007669"/>
    <property type="project" value="TreeGrafter"/>
</dbReference>
<dbReference type="EMBL" id="JAEFBK010000011">
    <property type="protein sequence ID" value="KAG7550690.1"/>
    <property type="molecule type" value="Genomic_DNA"/>
</dbReference>
<gene>
    <name evidence="4" type="ORF">ISN45_Aa06g014520</name>
</gene>
<keyword evidence="5" id="KW-1185">Reference proteome</keyword>
<feature type="chain" id="PRO_5035893208" evidence="2">
    <location>
        <begin position="29"/>
        <end position="100"/>
    </location>
</feature>
<protein>
    <submittedName>
        <fullName evidence="4">Prolamin-like domain</fullName>
    </submittedName>
</protein>
<keyword evidence="1 2" id="KW-0732">Signal</keyword>
<dbReference type="AlphaFoldDB" id="A0A8T1YW49"/>
<dbReference type="PANTHER" id="PTHR31181">
    <property type="entry name" value="EGG CELL-SECRETED PROTEIN 1.4"/>
    <property type="match status" value="1"/>
</dbReference>
<accession>A0A8T1YW49</accession>
<evidence type="ECO:0000313" key="4">
    <source>
        <dbReference type="EMBL" id="KAG7550690.1"/>
    </source>
</evidence>
<organism evidence="4 5">
    <name type="scientific">Arabidopsis thaliana x Arabidopsis arenosa</name>
    <dbReference type="NCBI Taxonomy" id="1240361"/>
    <lineage>
        <taxon>Eukaryota</taxon>
        <taxon>Viridiplantae</taxon>
        <taxon>Streptophyta</taxon>
        <taxon>Embryophyta</taxon>
        <taxon>Tracheophyta</taxon>
        <taxon>Spermatophyta</taxon>
        <taxon>Magnoliopsida</taxon>
        <taxon>eudicotyledons</taxon>
        <taxon>Gunneridae</taxon>
        <taxon>Pentapetalae</taxon>
        <taxon>rosids</taxon>
        <taxon>malvids</taxon>
        <taxon>Brassicales</taxon>
        <taxon>Brassicaceae</taxon>
        <taxon>Camelineae</taxon>
        <taxon>Arabidopsis</taxon>
    </lineage>
</organism>
<evidence type="ECO:0000256" key="2">
    <source>
        <dbReference type="SAM" id="SignalP"/>
    </source>
</evidence>
<sequence length="100" mass="10749">MGTKQIFTVMFFILSVIMALLCHHQSEAQAPIPNPGDCFSSIKNVKGCVDALKAATKGHLKGLGKDCCHAINGLADDCFPILFPGKHYIAVLVKDACVFN</sequence>
<name>A0A8T1YW49_9BRAS</name>
<evidence type="ECO:0000256" key="1">
    <source>
        <dbReference type="ARBA" id="ARBA00022729"/>
    </source>
</evidence>
<reference evidence="4 5" key="1">
    <citation type="submission" date="2020-12" db="EMBL/GenBank/DDBJ databases">
        <title>Concerted genomic and epigenomic changes stabilize Arabidopsis allopolyploids.</title>
        <authorList>
            <person name="Chen Z."/>
        </authorList>
    </citation>
    <scope>NUCLEOTIDE SEQUENCE [LARGE SCALE GENOMIC DNA]</scope>
    <source>
        <strain evidence="4">Allo738</strain>
        <tissue evidence="4">Leaf</tissue>
    </source>
</reference>
<dbReference type="GO" id="GO:0080155">
    <property type="term" value="P:regulation of double fertilization forming a zygote and endosperm"/>
    <property type="evidence" value="ECO:0007669"/>
    <property type="project" value="TreeGrafter"/>
</dbReference>
<dbReference type="PANTHER" id="PTHR31181:SF64">
    <property type="entry name" value="ECA1 GAMETOGENESIS FAMILY PROTEIN-RELATED"/>
    <property type="match status" value="1"/>
</dbReference>
<proteinExistence type="predicted"/>
<dbReference type="GO" id="GO:0005576">
    <property type="term" value="C:extracellular region"/>
    <property type="evidence" value="ECO:0007669"/>
    <property type="project" value="TreeGrafter"/>
</dbReference>
<evidence type="ECO:0000313" key="5">
    <source>
        <dbReference type="Proteomes" id="UP000694240"/>
    </source>
</evidence>
<dbReference type="Proteomes" id="UP000694240">
    <property type="component" value="Chromosome 11"/>
</dbReference>
<dbReference type="InterPro" id="IPR008502">
    <property type="entry name" value="Prolamin-like"/>
</dbReference>
<feature type="signal peptide" evidence="2">
    <location>
        <begin position="1"/>
        <end position="28"/>
    </location>
</feature>
<dbReference type="GO" id="GO:0009567">
    <property type="term" value="P:double fertilization forming a zygote and endosperm"/>
    <property type="evidence" value="ECO:0007669"/>
    <property type="project" value="TreeGrafter"/>
</dbReference>
<dbReference type="Pfam" id="PF05617">
    <property type="entry name" value="Prolamin_like"/>
    <property type="match status" value="1"/>
</dbReference>
<comment type="caution">
    <text evidence="4">The sequence shown here is derived from an EMBL/GenBank/DDBJ whole genome shotgun (WGS) entry which is preliminary data.</text>
</comment>
<feature type="domain" description="Prolamin-like" evidence="3">
    <location>
        <begin position="37"/>
        <end position="85"/>
    </location>
</feature>
<dbReference type="GO" id="GO:2000008">
    <property type="term" value="P:regulation of protein localization to cell surface"/>
    <property type="evidence" value="ECO:0007669"/>
    <property type="project" value="TreeGrafter"/>
</dbReference>
<evidence type="ECO:0000259" key="3">
    <source>
        <dbReference type="Pfam" id="PF05617"/>
    </source>
</evidence>